<dbReference type="Pfam" id="PF18029">
    <property type="entry name" value="Glyoxalase_6"/>
    <property type="match status" value="1"/>
</dbReference>
<dbReference type="GO" id="GO:0003700">
    <property type="term" value="F:DNA-binding transcription factor activity"/>
    <property type="evidence" value="ECO:0007669"/>
    <property type="project" value="InterPro"/>
</dbReference>
<evidence type="ECO:0000313" key="4">
    <source>
        <dbReference type="Proteomes" id="UP000638648"/>
    </source>
</evidence>
<evidence type="ECO:0000259" key="2">
    <source>
        <dbReference type="PROSITE" id="PS50937"/>
    </source>
</evidence>
<dbReference type="EMBL" id="JADBEM010000001">
    <property type="protein sequence ID" value="MBE1610212.1"/>
    <property type="molecule type" value="Genomic_DNA"/>
</dbReference>
<comment type="caution">
    <text evidence="3">The sequence shown here is derived from an EMBL/GenBank/DDBJ whole genome shotgun (WGS) entry which is preliminary data.</text>
</comment>
<dbReference type="InterPro" id="IPR047057">
    <property type="entry name" value="MerR_fam"/>
</dbReference>
<dbReference type="PROSITE" id="PS50937">
    <property type="entry name" value="HTH_MERR_2"/>
    <property type="match status" value="1"/>
</dbReference>
<dbReference type="InterPro" id="IPR009061">
    <property type="entry name" value="DNA-bd_dom_put_sf"/>
</dbReference>
<gene>
    <name evidence="3" type="ORF">HEB94_007060</name>
</gene>
<dbReference type="AlphaFoldDB" id="A0A927N756"/>
<keyword evidence="4" id="KW-1185">Reference proteome</keyword>
<dbReference type="SMART" id="SM00422">
    <property type="entry name" value="HTH_MERR"/>
    <property type="match status" value="1"/>
</dbReference>
<dbReference type="PANTHER" id="PTHR30204">
    <property type="entry name" value="REDOX-CYCLING DRUG-SENSING TRANSCRIPTIONAL ACTIVATOR SOXR"/>
    <property type="match status" value="1"/>
</dbReference>
<dbReference type="PROSITE" id="PS00552">
    <property type="entry name" value="HTH_MERR_1"/>
    <property type="match status" value="1"/>
</dbReference>
<proteinExistence type="predicted"/>
<dbReference type="InterPro" id="IPR000551">
    <property type="entry name" value="MerR-type_HTH_dom"/>
</dbReference>
<evidence type="ECO:0000256" key="1">
    <source>
        <dbReference type="ARBA" id="ARBA00023125"/>
    </source>
</evidence>
<reference evidence="3" key="1">
    <citation type="submission" date="2020-10" db="EMBL/GenBank/DDBJ databases">
        <title>Sequencing the genomes of 1000 actinobacteria strains.</title>
        <authorList>
            <person name="Klenk H.-P."/>
        </authorList>
    </citation>
    <scope>NUCLEOTIDE SEQUENCE</scope>
    <source>
        <strain evidence="3">DSM 45354</strain>
    </source>
</reference>
<accession>A0A927N756</accession>
<sequence length="243" mass="26431">MPDELVTIGTFSMLTGLSIPTLRHYDDIGLLRPADVDSRTGYRRYSSTQLDAARRIRLLREAELSTEDIARVLNGDAFDAREVLTRQRAALQERAGRVEALLDQLAHDVEGIARTMKKATDFRLVAVNIGVDSDSALEAASAFWGGVLGTQLENWGGTSRQVVLGEGDAIGFLNIRVRSSEEPHCGHTSAFGLGVVGLDETHQRALAAGASEHYPPTDGENMPRHSLIADPVGNRVVLWESSK</sequence>
<dbReference type="Gene3D" id="1.10.1660.10">
    <property type="match status" value="1"/>
</dbReference>
<dbReference type="InterPro" id="IPR041581">
    <property type="entry name" value="Glyoxalase_6"/>
</dbReference>
<dbReference type="CDD" id="cd01107">
    <property type="entry name" value="HTH_BmrR"/>
    <property type="match status" value="1"/>
</dbReference>
<organism evidence="3 4">
    <name type="scientific">Actinopolymorpha pittospori</name>
    <dbReference type="NCBI Taxonomy" id="648752"/>
    <lineage>
        <taxon>Bacteria</taxon>
        <taxon>Bacillati</taxon>
        <taxon>Actinomycetota</taxon>
        <taxon>Actinomycetes</taxon>
        <taxon>Propionibacteriales</taxon>
        <taxon>Actinopolymorphaceae</taxon>
        <taxon>Actinopolymorpha</taxon>
    </lineage>
</organism>
<dbReference type="Proteomes" id="UP000638648">
    <property type="component" value="Unassembled WGS sequence"/>
</dbReference>
<dbReference type="PANTHER" id="PTHR30204:SF97">
    <property type="entry name" value="MERR FAMILY REGULATORY PROTEIN"/>
    <property type="match status" value="1"/>
</dbReference>
<dbReference type="RefSeq" id="WP_192753612.1">
    <property type="nucleotide sequence ID" value="NZ_BAABJL010000057.1"/>
</dbReference>
<dbReference type="GO" id="GO:0003677">
    <property type="term" value="F:DNA binding"/>
    <property type="evidence" value="ECO:0007669"/>
    <property type="project" value="UniProtKB-KW"/>
</dbReference>
<dbReference type="SUPFAM" id="SSF46955">
    <property type="entry name" value="Putative DNA-binding domain"/>
    <property type="match status" value="1"/>
</dbReference>
<protein>
    <submittedName>
        <fullName evidence="3">DNA-binding transcriptional MerR regulator</fullName>
    </submittedName>
</protein>
<dbReference type="Gene3D" id="3.10.180.10">
    <property type="entry name" value="2,3-Dihydroxybiphenyl 1,2-Dioxygenase, domain 1"/>
    <property type="match status" value="1"/>
</dbReference>
<dbReference type="SUPFAM" id="SSF54593">
    <property type="entry name" value="Glyoxalase/Bleomycin resistance protein/Dihydroxybiphenyl dioxygenase"/>
    <property type="match status" value="1"/>
</dbReference>
<dbReference type="Pfam" id="PF13411">
    <property type="entry name" value="MerR_1"/>
    <property type="match status" value="1"/>
</dbReference>
<evidence type="ECO:0000313" key="3">
    <source>
        <dbReference type="EMBL" id="MBE1610212.1"/>
    </source>
</evidence>
<dbReference type="InterPro" id="IPR029068">
    <property type="entry name" value="Glyas_Bleomycin-R_OHBP_Dase"/>
</dbReference>
<keyword evidence="1 3" id="KW-0238">DNA-binding</keyword>
<feature type="domain" description="HTH merR-type" evidence="2">
    <location>
        <begin position="5"/>
        <end position="75"/>
    </location>
</feature>
<name>A0A927N756_9ACTN</name>